<dbReference type="EMBL" id="BGPR01000041">
    <property type="protein sequence ID" value="GBL85035.1"/>
    <property type="molecule type" value="Genomic_DNA"/>
</dbReference>
<dbReference type="Proteomes" id="UP000499080">
    <property type="component" value="Unassembled WGS sequence"/>
</dbReference>
<keyword evidence="3" id="KW-1185">Reference proteome</keyword>
<dbReference type="AlphaFoldDB" id="A0A4Y2B120"/>
<evidence type="ECO:0000313" key="2">
    <source>
        <dbReference type="EMBL" id="GBL85035.1"/>
    </source>
</evidence>
<protein>
    <submittedName>
        <fullName evidence="2">Uncharacterized protein</fullName>
    </submittedName>
</protein>
<name>A0A4Y2B120_ARAVE</name>
<feature type="chain" id="PRO_5021262573" evidence="1">
    <location>
        <begin position="17"/>
        <end position="156"/>
    </location>
</feature>
<organism evidence="2 3">
    <name type="scientific">Araneus ventricosus</name>
    <name type="common">Orbweaver spider</name>
    <name type="synonym">Epeira ventricosa</name>
    <dbReference type="NCBI Taxonomy" id="182803"/>
    <lineage>
        <taxon>Eukaryota</taxon>
        <taxon>Metazoa</taxon>
        <taxon>Ecdysozoa</taxon>
        <taxon>Arthropoda</taxon>
        <taxon>Chelicerata</taxon>
        <taxon>Arachnida</taxon>
        <taxon>Araneae</taxon>
        <taxon>Araneomorphae</taxon>
        <taxon>Entelegynae</taxon>
        <taxon>Araneoidea</taxon>
        <taxon>Araneidae</taxon>
        <taxon>Araneus</taxon>
    </lineage>
</organism>
<accession>A0A4Y2B120</accession>
<gene>
    <name evidence="2" type="ORF">AVEN_221274_1</name>
</gene>
<evidence type="ECO:0000313" key="3">
    <source>
        <dbReference type="Proteomes" id="UP000499080"/>
    </source>
</evidence>
<proteinExistence type="predicted"/>
<feature type="signal peptide" evidence="1">
    <location>
        <begin position="1"/>
        <end position="16"/>
    </location>
</feature>
<sequence length="156" mass="17747">MESWFGLESLWAVVLASMCSMEEFSLLRDTEAKSSSSMSDYTLVLLIRNSFRRMIMLDLSELGLSKNILRMKVWSKWTGLLYLRALIRYIIFGTTGGATTGKVTAANTLTRSLNKHEQQLFHECSLFHISVSENSIESMKRRCLQCITVSRGHIPS</sequence>
<reference evidence="2 3" key="1">
    <citation type="journal article" date="2019" name="Sci. Rep.">
        <title>Orb-weaving spider Araneus ventricosus genome elucidates the spidroin gene catalogue.</title>
        <authorList>
            <person name="Kono N."/>
            <person name="Nakamura H."/>
            <person name="Ohtoshi R."/>
            <person name="Moran D.A.P."/>
            <person name="Shinohara A."/>
            <person name="Yoshida Y."/>
            <person name="Fujiwara M."/>
            <person name="Mori M."/>
            <person name="Tomita M."/>
            <person name="Arakawa K."/>
        </authorList>
    </citation>
    <scope>NUCLEOTIDE SEQUENCE [LARGE SCALE GENOMIC DNA]</scope>
</reference>
<evidence type="ECO:0000256" key="1">
    <source>
        <dbReference type="SAM" id="SignalP"/>
    </source>
</evidence>
<comment type="caution">
    <text evidence="2">The sequence shown here is derived from an EMBL/GenBank/DDBJ whole genome shotgun (WGS) entry which is preliminary data.</text>
</comment>
<keyword evidence="1" id="KW-0732">Signal</keyword>